<feature type="compositionally biased region" description="Basic and acidic residues" evidence="7">
    <location>
        <begin position="759"/>
        <end position="771"/>
    </location>
</feature>
<dbReference type="InterPro" id="IPR024940">
    <property type="entry name" value="TCF/LEF"/>
</dbReference>
<dbReference type="InterPro" id="IPR009057">
    <property type="entry name" value="Homeodomain-like_sf"/>
</dbReference>
<reference evidence="9" key="1">
    <citation type="journal article" date="2024" name="Gigascience">
        <title>Chromosome-level genome of the poultry shaft louse Menopon gallinae provides insight into the host-switching and adaptive evolution of parasitic lice.</title>
        <authorList>
            <person name="Xu Y."/>
            <person name="Ma L."/>
            <person name="Liu S."/>
            <person name="Liang Y."/>
            <person name="Liu Q."/>
            <person name="He Z."/>
            <person name="Tian L."/>
            <person name="Duan Y."/>
            <person name="Cai W."/>
            <person name="Li H."/>
            <person name="Song F."/>
        </authorList>
    </citation>
    <scope>NUCLEOTIDE SEQUENCE</scope>
    <source>
        <strain evidence="9">Cailab_2023a</strain>
    </source>
</reference>
<dbReference type="InterPro" id="IPR006600">
    <property type="entry name" value="HTH_CenpB_DNA-bd_dom"/>
</dbReference>
<feature type="region of interest" description="Disordered" evidence="7">
    <location>
        <begin position="1"/>
        <end position="22"/>
    </location>
</feature>
<feature type="region of interest" description="Disordered" evidence="7">
    <location>
        <begin position="440"/>
        <end position="465"/>
    </location>
</feature>
<evidence type="ECO:0000256" key="7">
    <source>
        <dbReference type="SAM" id="MobiDB-lite"/>
    </source>
</evidence>
<organism evidence="9">
    <name type="scientific">Menopon gallinae</name>
    <name type="common">poultry shaft louse</name>
    <dbReference type="NCBI Taxonomy" id="328185"/>
    <lineage>
        <taxon>Eukaryota</taxon>
        <taxon>Metazoa</taxon>
        <taxon>Ecdysozoa</taxon>
        <taxon>Arthropoda</taxon>
        <taxon>Hexapoda</taxon>
        <taxon>Insecta</taxon>
        <taxon>Pterygota</taxon>
        <taxon>Neoptera</taxon>
        <taxon>Paraneoptera</taxon>
        <taxon>Psocodea</taxon>
        <taxon>Troctomorpha</taxon>
        <taxon>Phthiraptera</taxon>
        <taxon>Amblycera</taxon>
        <taxon>Menoponidae</taxon>
        <taxon>Menopon</taxon>
    </lineage>
</organism>
<feature type="region of interest" description="Disordered" evidence="7">
    <location>
        <begin position="733"/>
        <end position="771"/>
    </location>
</feature>
<protein>
    <recommendedName>
        <fullName evidence="8">HTH CENPB-type domain-containing protein</fullName>
    </recommendedName>
</protein>
<evidence type="ECO:0000256" key="2">
    <source>
        <dbReference type="ARBA" id="ARBA00023015"/>
    </source>
</evidence>
<dbReference type="GO" id="GO:0000981">
    <property type="term" value="F:DNA-binding transcription factor activity, RNA polymerase II-specific"/>
    <property type="evidence" value="ECO:0007669"/>
    <property type="project" value="TreeGrafter"/>
</dbReference>
<dbReference type="InterPro" id="IPR004875">
    <property type="entry name" value="DDE_SF_endonuclease_dom"/>
</dbReference>
<keyword evidence="5" id="KW-0804">Transcription</keyword>
<evidence type="ECO:0000259" key="8">
    <source>
        <dbReference type="PROSITE" id="PS51253"/>
    </source>
</evidence>
<evidence type="ECO:0000256" key="5">
    <source>
        <dbReference type="ARBA" id="ARBA00023163"/>
    </source>
</evidence>
<dbReference type="GO" id="GO:0060070">
    <property type="term" value="P:canonical Wnt signaling pathway"/>
    <property type="evidence" value="ECO:0007669"/>
    <property type="project" value="TreeGrafter"/>
</dbReference>
<dbReference type="Pfam" id="PF03184">
    <property type="entry name" value="DDE_1"/>
    <property type="match status" value="1"/>
</dbReference>
<accession>A0AAW2IFP1</accession>
<evidence type="ECO:0000256" key="1">
    <source>
        <dbReference type="ARBA" id="ARBA00004123"/>
    </source>
</evidence>
<comment type="caution">
    <text evidence="9">The sequence shown here is derived from an EMBL/GenBank/DDBJ whole genome shotgun (WGS) entry which is preliminary data.</text>
</comment>
<evidence type="ECO:0000256" key="3">
    <source>
        <dbReference type="ARBA" id="ARBA00023125"/>
    </source>
</evidence>
<evidence type="ECO:0000256" key="6">
    <source>
        <dbReference type="ARBA" id="ARBA00023242"/>
    </source>
</evidence>
<dbReference type="PANTHER" id="PTHR10373">
    <property type="entry name" value="TRANSCRIPTION FACTOR 7 FAMILY MEMBER"/>
    <property type="match status" value="1"/>
</dbReference>
<dbReference type="GO" id="GO:0000978">
    <property type="term" value="F:RNA polymerase II cis-regulatory region sequence-specific DNA binding"/>
    <property type="evidence" value="ECO:0007669"/>
    <property type="project" value="TreeGrafter"/>
</dbReference>
<dbReference type="AlphaFoldDB" id="A0AAW2IFP1"/>
<dbReference type="SUPFAM" id="SSF46689">
    <property type="entry name" value="Homeodomain-like"/>
    <property type="match status" value="1"/>
</dbReference>
<keyword evidence="4" id="KW-0010">Activator</keyword>
<feature type="domain" description="HTH CENPB-type" evidence="8">
    <location>
        <begin position="51"/>
        <end position="132"/>
    </location>
</feature>
<sequence length="771" mass="85715">MKRKKSCSESGSEDGRERKCKKVMPKSLAVEIDAEADADGAVGLQNSSPKSALAKSNIREIDLERALYRWYERYQQQRREVSRSDAALTAEELARKAKNLVQRLGGSAGLSGQISTGWIARWQERYGVPKSDVPDSSVKQESEPKTYLEPIKQRLKKKRFRKNEENEVSSSLDEKEEPEDPRKMLTIDTGGDADAFPERSEAAQTLLKLGEDVRPVFEEYDSDKVYFAFCFELDWKSLPDKTLESKNDEPVWLLMAGNRSGRHRTRILVTGRHWRPGCLKHVNMLSQPVVYAGGGKGMMTPDLFAWWFSREFVPAAESLHSEAVLILEERWSSAKLQGGHNVKLVTVRDDEIIDWGMILAEFRTRYATLLLRKLSWTEMTSITQYLSEFTLKEAFPLFHKSWLIIRPETFQRFSDPRGEGNEERPHSSESISVSLIQSAMMGGGKEEQKEKSGRKKPEMLSLSRRGTATQEDRMLLLELQWATHDVGLEVTDEDLSCWAANSSVVKMESVKTEESDPCAEGRNVPNAAEAAEHLSRALLWLETQPIDPNLLLIVRDVIDVAKQASKMGLAPPHPGAALPFFCHNGDHLTQPPPAHMGIPPYQLDAKGAGAMGEYWRGLGLGGLSIRAPASGPPGSPVPPHPAISSQDWKRLGPLLAASGLSRSPMYPFPAGSTYPYPMLSPEMSQVAASWHTPGMYPISAGAGFRSPYPTSLPISTTLPSDFYRFSPTGLLPGHPGLSPHGHHSLSSHPAIVTPGPKQELGHHTQSDHNHR</sequence>
<dbReference type="PANTHER" id="PTHR10373:SF38">
    <property type="entry name" value="PROTEIN PANGOLIN, ISOFORM J"/>
    <property type="match status" value="1"/>
</dbReference>
<dbReference type="Gene3D" id="1.10.10.60">
    <property type="entry name" value="Homeodomain-like"/>
    <property type="match status" value="1"/>
</dbReference>
<keyword evidence="6" id="KW-0539">Nucleus</keyword>
<evidence type="ECO:0000313" key="9">
    <source>
        <dbReference type="EMBL" id="KAL0280876.1"/>
    </source>
</evidence>
<comment type="subcellular location">
    <subcellularLocation>
        <location evidence="1">Nucleus</location>
    </subcellularLocation>
</comment>
<gene>
    <name evidence="9" type="ORF">PYX00_002041</name>
</gene>
<evidence type="ECO:0000256" key="4">
    <source>
        <dbReference type="ARBA" id="ARBA00023159"/>
    </source>
</evidence>
<dbReference type="Pfam" id="PF03221">
    <property type="entry name" value="HTH_Tnp_Tc5"/>
    <property type="match status" value="1"/>
</dbReference>
<dbReference type="GO" id="GO:0000785">
    <property type="term" value="C:chromatin"/>
    <property type="evidence" value="ECO:0007669"/>
    <property type="project" value="TreeGrafter"/>
</dbReference>
<dbReference type="EMBL" id="JARGDH010000001">
    <property type="protein sequence ID" value="KAL0280876.1"/>
    <property type="molecule type" value="Genomic_DNA"/>
</dbReference>
<keyword evidence="2" id="KW-0805">Transcription regulation</keyword>
<feature type="compositionally biased region" description="Basic and acidic residues" evidence="7">
    <location>
        <begin position="444"/>
        <end position="458"/>
    </location>
</feature>
<name>A0AAW2IFP1_9NEOP</name>
<dbReference type="PROSITE" id="PS51253">
    <property type="entry name" value="HTH_CENPB"/>
    <property type="match status" value="1"/>
</dbReference>
<dbReference type="GO" id="GO:1990907">
    <property type="term" value="C:beta-catenin-TCF complex"/>
    <property type="evidence" value="ECO:0007669"/>
    <property type="project" value="TreeGrafter"/>
</dbReference>
<proteinExistence type="predicted"/>
<feature type="region of interest" description="Disordered" evidence="7">
    <location>
        <begin position="158"/>
        <end position="182"/>
    </location>
</feature>
<keyword evidence="3" id="KW-0238">DNA-binding</keyword>